<keyword evidence="6" id="KW-0653">Protein transport</keyword>
<accession>A0A672IX19</accession>
<reference evidence="10" key="1">
    <citation type="submission" date="2019-06" db="EMBL/GenBank/DDBJ databases">
        <authorList>
            <consortium name="Wellcome Sanger Institute Data Sharing"/>
        </authorList>
    </citation>
    <scope>NUCLEOTIDE SEQUENCE [LARGE SCALE GENOMIC DNA]</scope>
</reference>
<keyword evidence="4" id="KW-0813">Transport</keyword>
<dbReference type="InParanoid" id="A0A672IX19"/>
<reference evidence="10" key="3">
    <citation type="submission" date="2025-09" db="UniProtKB">
        <authorList>
            <consortium name="Ensembl"/>
        </authorList>
    </citation>
    <scope>IDENTIFICATION</scope>
</reference>
<dbReference type="OMA" id="SCKSIFH"/>
<dbReference type="GO" id="GO:0005737">
    <property type="term" value="C:cytoplasm"/>
    <property type="evidence" value="ECO:0007669"/>
    <property type="project" value="UniProtKB-SubCell"/>
</dbReference>
<dbReference type="Ensembl" id="ENSSFAT00005047094.1">
    <property type="protein sequence ID" value="ENSSFAP00005045517.1"/>
    <property type="gene ID" value="ENSSFAG00005022271.1"/>
</dbReference>
<evidence type="ECO:0000313" key="10">
    <source>
        <dbReference type="Ensembl" id="ENSSFAP00005045517.1"/>
    </source>
</evidence>
<evidence type="ECO:0000256" key="5">
    <source>
        <dbReference type="ARBA" id="ARBA00022490"/>
    </source>
</evidence>
<gene>
    <name evidence="10" type="primary">xpo4</name>
</gene>
<proteinExistence type="inferred from homology"/>
<evidence type="ECO:0000256" key="4">
    <source>
        <dbReference type="ARBA" id="ARBA00022448"/>
    </source>
</evidence>
<dbReference type="SUPFAM" id="SSF48371">
    <property type="entry name" value="ARM repeat"/>
    <property type="match status" value="2"/>
</dbReference>
<dbReference type="PANTHER" id="PTHR12596">
    <property type="entry name" value="EXPORTIN 4,7-RELATED"/>
    <property type="match status" value="1"/>
</dbReference>
<dbReference type="InterPro" id="IPR016024">
    <property type="entry name" value="ARM-type_fold"/>
</dbReference>
<dbReference type="InterPro" id="IPR044189">
    <property type="entry name" value="XPO4/7-like"/>
</dbReference>
<keyword evidence="11" id="KW-1185">Reference proteome</keyword>
<dbReference type="InterPro" id="IPR014877">
    <property type="entry name" value="XPO1_C_dom"/>
</dbReference>
<sequence length="1136" mass="127467">MMAAVGAPEVITQLESAAKVLMAPPSMVSTEQRQHAEHVFLSFRKSKSPFAICKHILETSKVDYVLFQAATAVMEAVVREWILLEKTSIESLRAFLLTYVLQRPNLQKYVREQILLAVAVIVKRGSLDKSVSCKSIFHEVGQLISSGNPTVQTLACSILTALLSEFSSSSKTSSIGLSMEFHSSCKRLFQEDGLRQIFMLTMEVLQEFSRRENLNAQMSSIFQRYLALANQVLSWNFLVSLGRHYIAMFESTQNVMLKPTESWREALLDTRIIDLFFTVHSKIREDSDMAQDSLQCLAQLASMHGPIFPDERAQISYLAHLVKGLLSMVDRIEIEDSEAVGISNVISNLITMFPRSVLTALPSDLFTSFINCLTLLTCSFGRSAALEEVLDKDDMVYMEAYDRLLESWVTLPAVQVFNSYIQCHLAAPDGTRNLSVNGISSHDEEEINELQEDDRELFSDQLSSIGMLGRVAADHCIPLLTSLLEDRVTRLHGQLQRTQQHLMASSDLGSVDRKVLDDLYEDIHWLILVSGYLLADDPQGETPLIPPEVMEFSIKHSTEVDINTTLQILGSPGEKASSIPGCHRTDCVIRLLSAVLRTSEVESRATRASLTELLSPQMGKDIVWFLRRWAKTYLLLDEKLYEQISIPLSTAFGADTEGAQWIVGYLLEKVINNLSVWSSEAELATDTVELLVTLVEKRERANMVVQCESWWSLAKQFASRSPPLHLLSSSVQRALMKALVLGGFAHMDSDAKQQYWAEVLHPLQQRFLNLINQENFAQISQEEAVKQEIVATLEALCGIAEATQIDNVASLFSFLMDFLSSCIGLMEVYSNTPETINLIIEVFVEVAHKQICYLGETKSMKLYEACLTLLQVYSKNNQSRRRGDATAEEDQYQDLLLIMELLTNLLSKEFIDFSDTDEVFRNQDPGTPASSRTVSAADVVLYGVNIVLPLMSQDLLKFPSLCNQYYKLITFICEIFPEKIPQLPEELFKSLMFSLELGMTSMSSEISQLCLEALSPLAEQCAKNQEKDSPLFIATRHFLKLVFDMLVLQKHSTEMTTAAGEALYTLVCLHQAEYAELVETLLSTQRDAVVYQRLADAFNKLTASSTPPAMDRKQKVAFVKSLEEFVANVGGLLCVK</sequence>
<evidence type="ECO:0000256" key="7">
    <source>
        <dbReference type="ARBA" id="ARBA00023242"/>
    </source>
</evidence>
<dbReference type="GO" id="GO:0005643">
    <property type="term" value="C:nuclear pore"/>
    <property type="evidence" value="ECO:0007669"/>
    <property type="project" value="TreeGrafter"/>
</dbReference>
<reference evidence="10" key="2">
    <citation type="submission" date="2025-08" db="UniProtKB">
        <authorList>
            <consortium name="Ensembl"/>
        </authorList>
    </citation>
    <scope>IDENTIFICATION</scope>
</reference>
<organism evidence="10 11">
    <name type="scientific">Salarias fasciatus</name>
    <name type="common">Jewelled blenny</name>
    <name type="synonym">Blennius fasciatus</name>
    <dbReference type="NCBI Taxonomy" id="181472"/>
    <lineage>
        <taxon>Eukaryota</taxon>
        <taxon>Metazoa</taxon>
        <taxon>Chordata</taxon>
        <taxon>Craniata</taxon>
        <taxon>Vertebrata</taxon>
        <taxon>Euteleostomi</taxon>
        <taxon>Actinopterygii</taxon>
        <taxon>Neopterygii</taxon>
        <taxon>Teleostei</taxon>
        <taxon>Neoteleostei</taxon>
        <taxon>Acanthomorphata</taxon>
        <taxon>Ovalentaria</taxon>
        <taxon>Blenniimorphae</taxon>
        <taxon>Blenniiformes</taxon>
        <taxon>Blennioidei</taxon>
        <taxon>Blenniidae</taxon>
        <taxon>Salariinae</taxon>
        <taxon>Salarias</taxon>
    </lineage>
</organism>
<dbReference type="GO" id="GO:0006611">
    <property type="term" value="P:protein export from nucleus"/>
    <property type="evidence" value="ECO:0007669"/>
    <property type="project" value="TreeGrafter"/>
</dbReference>
<evidence type="ECO:0000256" key="8">
    <source>
        <dbReference type="ARBA" id="ARBA00040444"/>
    </source>
</evidence>
<dbReference type="FunFam" id="1.25.10.10:FF:000077">
    <property type="entry name" value="Exportin 4"/>
    <property type="match status" value="1"/>
</dbReference>
<dbReference type="InterPro" id="IPR011989">
    <property type="entry name" value="ARM-like"/>
</dbReference>
<evidence type="ECO:0000256" key="2">
    <source>
        <dbReference type="ARBA" id="ARBA00004496"/>
    </source>
</evidence>
<dbReference type="Gene3D" id="1.25.10.10">
    <property type="entry name" value="Leucine-rich Repeat Variant"/>
    <property type="match status" value="2"/>
</dbReference>
<evidence type="ECO:0000256" key="3">
    <source>
        <dbReference type="ARBA" id="ARBA00009466"/>
    </source>
</evidence>
<keyword evidence="7" id="KW-0539">Nucleus</keyword>
<feature type="domain" description="Exportin-1 C-terminal" evidence="9">
    <location>
        <begin position="947"/>
        <end position="1072"/>
    </location>
</feature>
<dbReference type="Proteomes" id="UP000472267">
    <property type="component" value="Chromosome 16"/>
</dbReference>
<name>A0A672IX19_SALFA</name>
<evidence type="ECO:0000259" key="9">
    <source>
        <dbReference type="Pfam" id="PF08767"/>
    </source>
</evidence>
<evidence type="ECO:0000256" key="1">
    <source>
        <dbReference type="ARBA" id="ARBA00004123"/>
    </source>
</evidence>
<evidence type="ECO:0000313" key="11">
    <source>
        <dbReference type="Proteomes" id="UP000472267"/>
    </source>
</evidence>
<dbReference type="FunCoup" id="A0A672IX19">
    <property type="interactions" value="944"/>
</dbReference>
<dbReference type="Pfam" id="PF08767">
    <property type="entry name" value="CRM1_C"/>
    <property type="match status" value="1"/>
</dbReference>
<dbReference type="GO" id="GO:0005049">
    <property type="term" value="F:nuclear export signal receptor activity"/>
    <property type="evidence" value="ECO:0007669"/>
    <property type="project" value="InterPro"/>
</dbReference>
<comment type="similarity">
    <text evidence="3">Belongs to the exportin family.</text>
</comment>
<dbReference type="AlphaFoldDB" id="A0A672IX19"/>
<keyword evidence="5" id="KW-0963">Cytoplasm</keyword>
<evidence type="ECO:0000256" key="6">
    <source>
        <dbReference type="ARBA" id="ARBA00022927"/>
    </source>
</evidence>
<dbReference type="PANTHER" id="PTHR12596:SF1">
    <property type="entry name" value="EXPORTIN-4"/>
    <property type="match status" value="1"/>
</dbReference>
<comment type="subcellular location">
    <subcellularLocation>
        <location evidence="2">Cytoplasm</location>
    </subcellularLocation>
    <subcellularLocation>
        <location evidence="1">Nucleus</location>
    </subcellularLocation>
</comment>
<protein>
    <recommendedName>
        <fullName evidence="8">Exportin-4</fullName>
    </recommendedName>
</protein>
<dbReference type="FunFam" id="1.25.10.10:FF:000130">
    <property type="entry name" value="Exportin 4"/>
    <property type="match status" value="1"/>
</dbReference>